<feature type="region of interest" description="Disordered" evidence="1">
    <location>
        <begin position="175"/>
        <end position="237"/>
    </location>
</feature>
<sequence>MIAEMLPPHDADAIWWPIRCMLRGAVPAPQVIERLKQLPPSAAIAYGNISSDPPADEQDPDSDDASPQPDSLNEVGQRAFLHLLSADPVLALLGLRRSYRRSLLRRLLAEVESRRLAVCDELAGGYAELLAGGGELQQEEQEAALAGLPACVDPRDSSWLFKTFAYGPAPHPPGPAVNGASSSGGSAAPSSSSSSSSSPCPAPLPAGVVQRHVAHLAAALGRSGGGGSRGEGGGGEG</sequence>
<protein>
    <submittedName>
        <fullName evidence="2">Uncharacterized protein</fullName>
    </submittedName>
</protein>
<gene>
    <name evidence="2" type="ORF">Agub_g7213</name>
</gene>
<evidence type="ECO:0000256" key="1">
    <source>
        <dbReference type="SAM" id="MobiDB-lite"/>
    </source>
</evidence>
<name>A0AAD3HMB5_9CHLO</name>
<feature type="compositionally biased region" description="Acidic residues" evidence="1">
    <location>
        <begin position="54"/>
        <end position="64"/>
    </location>
</feature>
<feature type="compositionally biased region" description="Low complexity" evidence="1">
    <location>
        <begin position="176"/>
        <end position="199"/>
    </location>
</feature>
<feature type="non-terminal residue" evidence="2">
    <location>
        <position position="237"/>
    </location>
</feature>
<reference evidence="2 3" key="1">
    <citation type="journal article" date="2021" name="Sci. Rep.">
        <title>Genome sequencing of the multicellular alga Astrephomene provides insights into convergent evolution of germ-soma differentiation.</title>
        <authorList>
            <person name="Yamashita S."/>
            <person name="Yamamoto K."/>
            <person name="Matsuzaki R."/>
            <person name="Suzuki S."/>
            <person name="Yamaguchi H."/>
            <person name="Hirooka S."/>
            <person name="Minakuchi Y."/>
            <person name="Miyagishima S."/>
            <person name="Kawachi M."/>
            <person name="Toyoda A."/>
            <person name="Nozaki H."/>
        </authorList>
    </citation>
    <scope>NUCLEOTIDE SEQUENCE [LARGE SCALE GENOMIC DNA]</scope>
    <source>
        <strain evidence="2 3">NIES-4017</strain>
    </source>
</reference>
<accession>A0AAD3HMB5</accession>
<comment type="caution">
    <text evidence="2">The sequence shown here is derived from an EMBL/GenBank/DDBJ whole genome shotgun (WGS) entry which is preliminary data.</text>
</comment>
<feature type="compositionally biased region" description="Gly residues" evidence="1">
    <location>
        <begin position="222"/>
        <end position="237"/>
    </location>
</feature>
<dbReference type="Proteomes" id="UP001054857">
    <property type="component" value="Unassembled WGS sequence"/>
</dbReference>
<organism evidence="2 3">
    <name type="scientific">Astrephomene gubernaculifera</name>
    <dbReference type="NCBI Taxonomy" id="47775"/>
    <lineage>
        <taxon>Eukaryota</taxon>
        <taxon>Viridiplantae</taxon>
        <taxon>Chlorophyta</taxon>
        <taxon>core chlorophytes</taxon>
        <taxon>Chlorophyceae</taxon>
        <taxon>CS clade</taxon>
        <taxon>Chlamydomonadales</taxon>
        <taxon>Astrephomenaceae</taxon>
        <taxon>Astrephomene</taxon>
    </lineage>
</organism>
<evidence type="ECO:0000313" key="3">
    <source>
        <dbReference type="Proteomes" id="UP001054857"/>
    </source>
</evidence>
<dbReference type="AlphaFoldDB" id="A0AAD3HMB5"/>
<feature type="region of interest" description="Disordered" evidence="1">
    <location>
        <begin position="46"/>
        <end position="72"/>
    </location>
</feature>
<evidence type="ECO:0000313" key="2">
    <source>
        <dbReference type="EMBL" id="GFR45846.1"/>
    </source>
</evidence>
<keyword evidence="3" id="KW-1185">Reference proteome</keyword>
<proteinExistence type="predicted"/>
<dbReference type="EMBL" id="BMAR01000011">
    <property type="protein sequence ID" value="GFR45846.1"/>
    <property type="molecule type" value="Genomic_DNA"/>
</dbReference>